<accession>A0A178KMQ5</accession>
<keyword evidence="2" id="KW-1185">Reference proteome</keyword>
<organism evidence="1 2">
    <name type="scientific">Photobacterium jeanii</name>
    <dbReference type="NCBI Taxonomy" id="858640"/>
    <lineage>
        <taxon>Bacteria</taxon>
        <taxon>Pseudomonadati</taxon>
        <taxon>Pseudomonadota</taxon>
        <taxon>Gammaproteobacteria</taxon>
        <taxon>Vibrionales</taxon>
        <taxon>Vibrionaceae</taxon>
        <taxon>Photobacterium</taxon>
    </lineage>
</organism>
<evidence type="ECO:0000313" key="1">
    <source>
        <dbReference type="EMBL" id="OAN17842.1"/>
    </source>
</evidence>
<sequence length="158" mass="16571">MNAKKALKNLKKQVVKKPTKAARQLMNIGLAKAQQVGNDPQLAQEMKGVSQQVVHDVVSELAVPLTPVLSWFQEGSSFSSSFDSYASSGESQGIGQIKSVRPVANQNLAGGSSGQGAMGQQGAALARLPLKSPPCKRCPAMSNGLCKCAMKKFNLSAA</sequence>
<dbReference type="EMBL" id="LVHF01000012">
    <property type="protein sequence ID" value="OAN17842.1"/>
    <property type="molecule type" value="Genomic_DNA"/>
</dbReference>
<dbReference type="AlphaFoldDB" id="A0A178KMQ5"/>
<protein>
    <submittedName>
        <fullName evidence="1">Uncharacterized protein</fullName>
    </submittedName>
</protein>
<proteinExistence type="predicted"/>
<evidence type="ECO:0000313" key="2">
    <source>
        <dbReference type="Proteomes" id="UP000078503"/>
    </source>
</evidence>
<gene>
    <name evidence="1" type="ORF">A3K86_02675</name>
</gene>
<dbReference type="Proteomes" id="UP000078503">
    <property type="component" value="Unassembled WGS sequence"/>
</dbReference>
<dbReference type="OrthoDB" id="6270900at2"/>
<comment type="caution">
    <text evidence="1">The sequence shown here is derived from an EMBL/GenBank/DDBJ whole genome shotgun (WGS) entry which is preliminary data.</text>
</comment>
<name>A0A178KMQ5_9GAMM</name>
<reference evidence="1 2" key="1">
    <citation type="submission" date="2016-03" db="EMBL/GenBank/DDBJ databases">
        <title>Photobacterium proteolyticum sp. nov. a protease producing bacterium isolated from ocean sediments of Laizhou Bay.</title>
        <authorList>
            <person name="Li Y."/>
        </authorList>
    </citation>
    <scope>NUCLEOTIDE SEQUENCE [LARGE SCALE GENOMIC DNA]</scope>
    <source>
        <strain evidence="1 2">R-40508</strain>
    </source>
</reference>
<dbReference type="RefSeq" id="WP_068327301.1">
    <property type="nucleotide sequence ID" value="NZ_LVHF01000012.1"/>
</dbReference>